<proteinExistence type="predicted"/>
<accession>A0A2G3AJC6</accession>
<dbReference type="SUPFAM" id="SSF56219">
    <property type="entry name" value="DNase I-like"/>
    <property type="match status" value="1"/>
</dbReference>
<evidence type="ECO:0008006" key="3">
    <source>
        <dbReference type="Google" id="ProtNLM"/>
    </source>
</evidence>
<protein>
    <recommendedName>
        <fullName evidence="3">Endonuclease/exonuclease/phosphatase domain-containing protein</fullName>
    </recommendedName>
</protein>
<dbReference type="AlphaFoldDB" id="A0A2G3AJC6"/>
<reference evidence="1 2" key="1">
    <citation type="journal article" date="2014" name="Nat. Genet.">
        <title>Genome sequence of the hot pepper provides insights into the evolution of pungency in Capsicum species.</title>
        <authorList>
            <person name="Kim S."/>
            <person name="Park M."/>
            <person name="Yeom S.I."/>
            <person name="Kim Y.M."/>
            <person name="Lee J.M."/>
            <person name="Lee H.A."/>
            <person name="Seo E."/>
            <person name="Choi J."/>
            <person name="Cheong K."/>
            <person name="Kim K.T."/>
            <person name="Jung K."/>
            <person name="Lee G.W."/>
            <person name="Oh S.K."/>
            <person name="Bae C."/>
            <person name="Kim S.B."/>
            <person name="Lee H.Y."/>
            <person name="Kim S.Y."/>
            <person name="Kim M.S."/>
            <person name="Kang B.C."/>
            <person name="Jo Y.D."/>
            <person name="Yang H.B."/>
            <person name="Jeong H.J."/>
            <person name="Kang W.H."/>
            <person name="Kwon J.K."/>
            <person name="Shin C."/>
            <person name="Lim J.Y."/>
            <person name="Park J.H."/>
            <person name="Huh J.H."/>
            <person name="Kim J.S."/>
            <person name="Kim B.D."/>
            <person name="Cohen O."/>
            <person name="Paran I."/>
            <person name="Suh M.C."/>
            <person name="Lee S.B."/>
            <person name="Kim Y.K."/>
            <person name="Shin Y."/>
            <person name="Noh S.J."/>
            <person name="Park J."/>
            <person name="Seo Y.S."/>
            <person name="Kwon S.Y."/>
            <person name="Kim H.A."/>
            <person name="Park J.M."/>
            <person name="Kim H.J."/>
            <person name="Choi S.B."/>
            <person name="Bosland P.W."/>
            <person name="Reeves G."/>
            <person name="Jo S.H."/>
            <person name="Lee B.W."/>
            <person name="Cho H.T."/>
            <person name="Choi H.S."/>
            <person name="Lee M.S."/>
            <person name="Yu Y."/>
            <person name="Do Choi Y."/>
            <person name="Park B.S."/>
            <person name="van Deynze A."/>
            <person name="Ashrafi H."/>
            <person name="Hill T."/>
            <person name="Kim W.T."/>
            <person name="Pai H.S."/>
            <person name="Ahn H.K."/>
            <person name="Yeam I."/>
            <person name="Giovannoni J.J."/>
            <person name="Rose J.K."/>
            <person name="Sorensen I."/>
            <person name="Lee S.J."/>
            <person name="Kim R.W."/>
            <person name="Choi I.Y."/>
            <person name="Choi B.S."/>
            <person name="Lim J.S."/>
            <person name="Lee Y.H."/>
            <person name="Choi D."/>
        </authorList>
    </citation>
    <scope>NUCLEOTIDE SEQUENCE [LARGE SCALE GENOMIC DNA]</scope>
    <source>
        <strain evidence="2">cv. CM334</strain>
    </source>
</reference>
<dbReference type="Gramene" id="PHT94298">
    <property type="protein sequence ID" value="PHT94298"/>
    <property type="gene ID" value="T459_02180"/>
</dbReference>
<sequence>MDLKASRREFTWTNNHVFSIIDRGLVNSIWVQQWSVLEVIIMDPEFSDHSPLCVTIDEKQEKRGKPFKFCNFIAYHPEFIMTVQKEWSNKKSNNPIEVVWKNLSKLKHGLKKMNVKEFHGIQDKILAAKQLLIYIQSQMTEPHDHQKFFDKQNAIKLKI</sequence>
<dbReference type="PANTHER" id="PTHR33710">
    <property type="entry name" value="BNAC02G09200D PROTEIN"/>
    <property type="match status" value="1"/>
</dbReference>
<dbReference type="EMBL" id="AYRZ02000001">
    <property type="protein sequence ID" value="PHT94298.1"/>
    <property type="molecule type" value="Genomic_DNA"/>
</dbReference>
<reference evidence="1 2" key="2">
    <citation type="journal article" date="2017" name="Genome Biol.">
        <title>New reference genome sequences of hot pepper reveal the massive evolution of plant disease-resistance genes by retroduplication.</title>
        <authorList>
            <person name="Kim S."/>
            <person name="Park J."/>
            <person name="Yeom S.I."/>
            <person name="Kim Y.M."/>
            <person name="Seo E."/>
            <person name="Kim K.T."/>
            <person name="Kim M.S."/>
            <person name="Lee J.M."/>
            <person name="Cheong K."/>
            <person name="Shin H.S."/>
            <person name="Kim S.B."/>
            <person name="Han K."/>
            <person name="Lee J."/>
            <person name="Park M."/>
            <person name="Lee H.A."/>
            <person name="Lee H.Y."/>
            <person name="Lee Y."/>
            <person name="Oh S."/>
            <person name="Lee J.H."/>
            <person name="Choi E."/>
            <person name="Choi E."/>
            <person name="Lee S.E."/>
            <person name="Jeon J."/>
            <person name="Kim H."/>
            <person name="Choi G."/>
            <person name="Song H."/>
            <person name="Lee J."/>
            <person name="Lee S.C."/>
            <person name="Kwon J.K."/>
            <person name="Lee H.Y."/>
            <person name="Koo N."/>
            <person name="Hong Y."/>
            <person name="Kim R.W."/>
            <person name="Kang W.H."/>
            <person name="Huh J.H."/>
            <person name="Kang B.C."/>
            <person name="Yang T.J."/>
            <person name="Lee Y.H."/>
            <person name="Bennetzen J.L."/>
            <person name="Choi D."/>
        </authorList>
    </citation>
    <scope>NUCLEOTIDE SEQUENCE [LARGE SCALE GENOMIC DNA]</scope>
    <source>
        <strain evidence="2">cv. CM334</strain>
    </source>
</reference>
<evidence type="ECO:0000313" key="2">
    <source>
        <dbReference type="Proteomes" id="UP000222542"/>
    </source>
</evidence>
<organism evidence="1 2">
    <name type="scientific">Capsicum annuum</name>
    <name type="common">Capsicum pepper</name>
    <dbReference type="NCBI Taxonomy" id="4072"/>
    <lineage>
        <taxon>Eukaryota</taxon>
        <taxon>Viridiplantae</taxon>
        <taxon>Streptophyta</taxon>
        <taxon>Embryophyta</taxon>
        <taxon>Tracheophyta</taxon>
        <taxon>Spermatophyta</taxon>
        <taxon>Magnoliopsida</taxon>
        <taxon>eudicotyledons</taxon>
        <taxon>Gunneridae</taxon>
        <taxon>Pentapetalae</taxon>
        <taxon>asterids</taxon>
        <taxon>lamiids</taxon>
        <taxon>Solanales</taxon>
        <taxon>Solanaceae</taxon>
        <taxon>Solanoideae</taxon>
        <taxon>Capsiceae</taxon>
        <taxon>Capsicum</taxon>
    </lineage>
</organism>
<evidence type="ECO:0000313" key="1">
    <source>
        <dbReference type="EMBL" id="PHT94298.1"/>
    </source>
</evidence>
<keyword evidence="2" id="KW-1185">Reference proteome</keyword>
<dbReference type="InterPro" id="IPR036691">
    <property type="entry name" value="Endo/exonu/phosph_ase_sf"/>
</dbReference>
<gene>
    <name evidence="1" type="ORF">T459_02180</name>
</gene>
<dbReference type="OMA" id="LINAEWI"/>
<dbReference type="PANTHER" id="PTHR33710:SF65">
    <property type="entry name" value="ENDONUCLEASE_EXONUCLEASE_PHOSPHATASE"/>
    <property type="match status" value="1"/>
</dbReference>
<dbReference type="Proteomes" id="UP000222542">
    <property type="component" value="Unassembled WGS sequence"/>
</dbReference>
<name>A0A2G3AJC6_CAPAN</name>
<comment type="caution">
    <text evidence="1">The sequence shown here is derived from an EMBL/GenBank/DDBJ whole genome shotgun (WGS) entry which is preliminary data.</text>
</comment>